<protein>
    <recommendedName>
        <fullName evidence="4">CsbD family protein</fullName>
    </recommendedName>
</protein>
<dbReference type="Proteomes" id="UP001268089">
    <property type="component" value="Unassembled WGS sequence"/>
</dbReference>
<dbReference type="EMBL" id="JAVDXO010000004">
    <property type="protein sequence ID" value="MDR7306759.1"/>
    <property type="molecule type" value="Genomic_DNA"/>
</dbReference>
<gene>
    <name evidence="2" type="ORF">J2X15_002045</name>
</gene>
<accession>A0ABU1ZMJ7</accession>
<name>A0ABU1ZMJ7_9BURK</name>
<feature type="compositionally biased region" description="Basic and acidic residues" evidence="1">
    <location>
        <begin position="17"/>
        <end position="31"/>
    </location>
</feature>
<sequence length="31" mass="3312">MKGQEMKGVGESATGGKAKDMLDRTQKSSVR</sequence>
<evidence type="ECO:0008006" key="4">
    <source>
        <dbReference type="Google" id="ProtNLM"/>
    </source>
</evidence>
<evidence type="ECO:0000313" key="2">
    <source>
        <dbReference type="EMBL" id="MDR7306759.1"/>
    </source>
</evidence>
<keyword evidence="3" id="KW-1185">Reference proteome</keyword>
<feature type="region of interest" description="Disordered" evidence="1">
    <location>
        <begin position="1"/>
        <end position="31"/>
    </location>
</feature>
<comment type="caution">
    <text evidence="2">The sequence shown here is derived from an EMBL/GenBank/DDBJ whole genome shotgun (WGS) entry which is preliminary data.</text>
</comment>
<organism evidence="2 3">
    <name type="scientific">Rhodoferax saidenbachensis</name>
    <dbReference type="NCBI Taxonomy" id="1484693"/>
    <lineage>
        <taxon>Bacteria</taxon>
        <taxon>Pseudomonadati</taxon>
        <taxon>Pseudomonadota</taxon>
        <taxon>Betaproteobacteria</taxon>
        <taxon>Burkholderiales</taxon>
        <taxon>Comamonadaceae</taxon>
        <taxon>Rhodoferax</taxon>
    </lineage>
</organism>
<proteinExistence type="predicted"/>
<reference evidence="2 3" key="1">
    <citation type="submission" date="2023-07" db="EMBL/GenBank/DDBJ databases">
        <title>Sorghum-associated microbial communities from plants grown in Nebraska, USA.</title>
        <authorList>
            <person name="Schachtman D."/>
        </authorList>
    </citation>
    <scope>NUCLEOTIDE SEQUENCE [LARGE SCALE GENOMIC DNA]</scope>
    <source>
        <strain evidence="2 3">BE308</strain>
    </source>
</reference>
<evidence type="ECO:0000256" key="1">
    <source>
        <dbReference type="SAM" id="MobiDB-lite"/>
    </source>
</evidence>
<evidence type="ECO:0000313" key="3">
    <source>
        <dbReference type="Proteomes" id="UP001268089"/>
    </source>
</evidence>